<dbReference type="Proteomes" id="UP000826271">
    <property type="component" value="Unassembled WGS sequence"/>
</dbReference>
<gene>
    <name evidence="1" type="ORF">BUALT_Bualt16G0049800</name>
</gene>
<proteinExistence type="predicted"/>
<evidence type="ECO:0000313" key="2">
    <source>
        <dbReference type="Proteomes" id="UP000826271"/>
    </source>
</evidence>
<name>A0AAV6WHJ6_9LAMI</name>
<protein>
    <submittedName>
        <fullName evidence="1">Uncharacterized protein</fullName>
    </submittedName>
</protein>
<organism evidence="1 2">
    <name type="scientific">Buddleja alternifolia</name>
    <dbReference type="NCBI Taxonomy" id="168488"/>
    <lineage>
        <taxon>Eukaryota</taxon>
        <taxon>Viridiplantae</taxon>
        <taxon>Streptophyta</taxon>
        <taxon>Embryophyta</taxon>
        <taxon>Tracheophyta</taxon>
        <taxon>Spermatophyta</taxon>
        <taxon>Magnoliopsida</taxon>
        <taxon>eudicotyledons</taxon>
        <taxon>Gunneridae</taxon>
        <taxon>Pentapetalae</taxon>
        <taxon>asterids</taxon>
        <taxon>lamiids</taxon>
        <taxon>Lamiales</taxon>
        <taxon>Scrophulariaceae</taxon>
        <taxon>Buddlejeae</taxon>
        <taxon>Buddleja</taxon>
    </lineage>
</organism>
<accession>A0AAV6WHJ6</accession>
<evidence type="ECO:0000313" key="1">
    <source>
        <dbReference type="EMBL" id="KAG8367219.1"/>
    </source>
</evidence>
<dbReference type="AlphaFoldDB" id="A0AAV6WHJ6"/>
<reference evidence="1" key="1">
    <citation type="submission" date="2019-10" db="EMBL/GenBank/DDBJ databases">
        <authorList>
            <person name="Zhang R."/>
            <person name="Pan Y."/>
            <person name="Wang J."/>
            <person name="Ma R."/>
            <person name="Yu S."/>
        </authorList>
    </citation>
    <scope>NUCLEOTIDE SEQUENCE</scope>
    <source>
        <strain evidence="1">LA-IB0</strain>
        <tissue evidence="1">Leaf</tissue>
    </source>
</reference>
<sequence length="166" mass="19137">MNSGTDFFVYDDDYANNNEGTEGDIYVPTDSHDDSVIGSQFETPVSIEEKTMSEINFVNLREQKMHMDMEACKIKDEKIQAEILTQDERRYSITQEAATQIMKEEIQTQCIGFKGTTRDNKWRGSMDEEIKSIRKNNTWELGTLPKGKTTIGVKWMCKTKKILMAK</sequence>
<keyword evidence="2" id="KW-1185">Reference proteome</keyword>
<dbReference type="EMBL" id="WHWC01000016">
    <property type="protein sequence ID" value="KAG8367219.1"/>
    <property type="molecule type" value="Genomic_DNA"/>
</dbReference>
<comment type="caution">
    <text evidence="1">The sequence shown here is derived from an EMBL/GenBank/DDBJ whole genome shotgun (WGS) entry which is preliminary data.</text>
</comment>